<dbReference type="EMBL" id="BMOM01000030">
    <property type="protein sequence ID" value="GGM18101.1"/>
    <property type="molecule type" value="Genomic_DNA"/>
</dbReference>
<feature type="compositionally biased region" description="Low complexity" evidence="1">
    <location>
        <begin position="11"/>
        <end position="26"/>
    </location>
</feature>
<dbReference type="Pfam" id="PF11609">
    <property type="entry name" value="DUF3248"/>
    <property type="match status" value="1"/>
</dbReference>
<name>A0ABQ2GYI4_9DEIO</name>
<organism evidence="2 3">
    <name type="scientific">Deinococcus aerophilus</name>
    <dbReference type="NCBI Taxonomy" id="522488"/>
    <lineage>
        <taxon>Bacteria</taxon>
        <taxon>Thermotogati</taxon>
        <taxon>Deinococcota</taxon>
        <taxon>Deinococci</taxon>
        <taxon>Deinococcales</taxon>
        <taxon>Deinococcaceae</taxon>
        <taxon>Deinococcus</taxon>
    </lineage>
</organism>
<gene>
    <name evidence="2" type="ORF">GCM10010841_27850</name>
</gene>
<evidence type="ECO:0000313" key="2">
    <source>
        <dbReference type="EMBL" id="GGM18101.1"/>
    </source>
</evidence>
<reference evidence="3" key="1">
    <citation type="journal article" date="2019" name="Int. J. Syst. Evol. Microbiol.">
        <title>The Global Catalogue of Microorganisms (GCM) 10K type strain sequencing project: providing services to taxonomists for standard genome sequencing and annotation.</title>
        <authorList>
            <consortium name="The Broad Institute Genomics Platform"/>
            <consortium name="The Broad Institute Genome Sequencing Center for Infectious Disease"/>
            <person name="Wu L."/>
            <person name="Ma J."/>
        </authorList>
    </citation>
    <scope>NUCLEOTIDE SEQUENCE [LARGE SCALE GENOMIC DNA]</scope>
    <source>
        <strain evidence="3">JCM 15443</strain>
    </source>
</reference>
<accession>A0ABQ2GYI4</accession>
<dbReference type="Gene3D" id="3.10.20.570">
    <property type="entry name" value="Protein of unknown function DUF3248"/>
    <property type="match status" value="1"/>
</dbReference>
<dbReference type="InterPro" id="IPR021650">
    <property type="entry name" value="DUF3248"/>
</dbReference>
<proteinExistence type="predicted"/>
<feature type="region of interest" description="Disordered" evidence="1">
    <location>
        <begin position="1"/>
        <end position="35"/>
    </location>
</feature>
<evidence type="ECO:0000256" key="1">
    <source>
        <dbReference type="SAM" id="MobiDB-lite"/>
    </source>
</evidence>
<protein>
    <recommendedName>
        <fullName evidence="4">DUF3248 domain-containing protein</fullName>
    </recommendedName>
</protein>
<comment type="caution">
    <text evidence="2">The sequence shown here is derived from an EMBL/GenBank/DDBJ whole genome shotgun (WGS) entry which is preliminary data.</text>
</comment>
<evidence type="ECO:0000313" key="3">
    <source>
        <dbReference type="Proteomes" id="UP000661918"/>
    </source>
</evidence>
<evidence type="ECO:0008006" key="4">
    <source>
        <dbReference type="Google" id="ProtNLM"/>
    </source>
</evidence>
<dbReference type="Proteomes" id="UP000661918">
    <property type="component" value="Unassembled WGS sequence"/>
</dbReference>
<sequence length="108" mass="11736">MARMSDRSSVPDPDATPPDAAQQAEEPLQDKQAAPEMAAERLGLDLEALGGQLVWRIGKDEVSDEVVVRLGYASATPRFAHLPRLRSAGDAELRSALDEGRVVIEWVD</sequence>
<keyword evidence="3" id="KW-1185">Reference proteome</keyword>